<dbReference type="SFLD" id="SFLDS00029">
    <property type="entry name" value="Radical_SAM"/>
    <property type="match status" value="1"/>
</dbReference>
<sequence>MLKIDPSRWPNSQNACFLTELVRDCTFKVERIYDFRGGKRLNVLKNLVGILDKVEKPSRYIGNEYNSVKKRADMRMCMIFPDLYDVGMSHFGVKILYDIINRSNFASCERSYLPWFDMQSAMVENDVPLYSYESYTPINEFDIVGFTLQYEMAYPNVLRAMRLGRIPSKREERDDGDPIIIAGGPCAFNPAPMEKFMDAFLLGDGEEAIIEILKAVKEGVNRKDKLKKLSTINGVYVPDYNFKVEKRLIADMKKEWAPIDQVLPYTEIVHDRGVIEIMRGCTNGCRFCQAGMIYRPVRERSDTEIFELSSEILKSTGYEELGLLSLSSADHSQIKGTVSLLKEFKDTSLSIPSTRANAFTVELARAINTVRKSGITIAPEAGTQRLRDVINKGITEDDIFGAAKLAIENGWKRIKLYFMIGLPTENDEDVQSIGKMVEKIKKMGFFEVAATVGVFVPKAHTPFQFDPQIMPDEAFRRIKLINWARKFAKLNFTDPRKALIEGVLSRGGKEIGNVIEKAEINDLIFADWDERFTPDKWMELFDDEKIDLEKLMGLKDVKTNFPWDFVDSGISKGYLWMEHQKAISGELTADCRNGCTGCGVCPQFGVDNVIQSEILK</sequence>
<dbReference type="InterPro" id="IPR045784">
    <property type="entry name" value="Radical_SAM_N2"/>
</dbReference>
<accession>A0A7V3RFF0</accession>
<comment type="caution">
    <text evidence="2">The sequence shown here is derived from an EMBL/GenBank/DDBJ whole genome shotgun (WGS) entry which is preliminary data.</text>
</comment>
<reference evidence="2" key="1">
    <citation type="journal article" date="2020" name="mSystems">
        <title>Genome- and Community-Level Interaction Insights into Carbon Utilization and Element Cycling Functions of Hydrothermarchaeota in Hydrothermal Sediment.</title>
        <authorList>
            <person name="Zhou Z."/>
            <person name="Liu Y."/>
            <person name="Xu W."/>
            <person name="Pan J."/>
            <person name="Luo Z.H."/>
            <person name="Li M."/>
        </authorList>
    </citation>
    <scope>NUCLEOTIDE SEQUENCE [LARGE SCALE GENOMIC DNA]</scope>
    <source>
        <strain evidence="2">SpSt-966</strain>
    </source>
</reference>
<dbReference type="Pfam" id="PF04055">
    <property type="entry name" value="Radical_SAM"/>
    <property type="match status" value="1"/>
</dbReference>
<dbReference type="PANTHER" id="PTHR42731:SF1">
    <property type="entry name" value="RADICAL SAM DOMAIN PROTEIN"/>
    <property type="match status" value="1"/>
</dbReference>
<dbReference type="AlphaFoldDB" id="A0A7V3RFF0"/>
<dbReference type="InterPro" id="IPR007197">
    <property type="entry name" value="rSAM"/>
</dbReference>
<dbReference type="SUPFAM" id="SSF102114">
    <property type="entry name" value="Radical SAM enzymes"/>
    <property type="match status" value="1"/>
</dbReference>
<evidence type="ECO:0000259" key="1">
    <source>
        <dbReference type="PROSITE" id="PS51918"/>
    </source>
</evidence>
<evidence type="ECO:0000313" key="2">
    <source>
        <dbReference type="EMBL" id="HGE75635.1"/>
    </source>
</evidence>
<dbReference type="InterPro" id="IPR023404">
    <property type="entry name" value="rSAM_horseshoe"/>
</dbReference>
<dbReference type="GO" id="GO:0051536">
    <property type="term" value="F:iron-sulfur cluster binding"/>
    <property type="evidence" value="ECO:0007669"/>
    <property type="project" value="InterPro"/>
</dbReference>
<dbReference type="CDD" id="cd01335">
    <property type="entry name" value="Radical_SAM"/>
    <property type="match status" value="1"/>
</dbReference>
<dbReference type="Pfam" id="PF19864">
    <property type="entry name" value="Radical_SAM_N2"/>
    <property type="match status" value="1"/>
</dbReference>
<dbReference type="InterPro" id="IPR006638">
    <property type="entry name" value="Elp3/MiaA/NifB-like_rSAM"/>
</dbReference>
<dbReference type="PROSITE" id="PS51918">
    <property type="entry name" value="RADICAL_SAM"/>
    <property type="match status" value="1"/>
</dbReference>
<dbReference type="SMART" id="SM00729">
    <property type="entry name" value="Elp3"/>
    <property type="match status" value="1"/>
</dbReference>
<feature type="domain" description="Radical SAM core" evidence="1">
    <location>
        <begin position="267"/>
        <end position="496"/>
    </location>
</feature>
<name>A0A7V3RFF0_9BACT</name>
<organism evidence="2">
    <name type="scientific">Mesoaciditoga lauensis</name>
    <dbReference type="NCBI Taxonomy" id="1495039"/>
    <lineage>
        <taxon>Bacteria</taxon>
        <taxon>Thermotogati</taxon>
        <taxon>Thermotogota</taxon>
        <taxon>Thermotogae</taxon>
        <taxon>Mesoaciditogales</taxon>
        <taxon>Mesoaciditogaceae</taxon>
        <taxon>Mesoaciditoga</taxon>
    </lineage>
</organism>
<dbReference type="PANTHER" id="PTHR42731">
    <property type="entry name" value="SLL1084 PROTEIN"/>
    <property type="match status" value="1"/>
</dbReference>
<gene>
    <name evidence="2" type="ORF">ENX73_05875</name>
</gene>
<protein>
    <submittedName>
        <fullName evidence="2">Radical SAM protein</fullName>
    </submittedName>
</protein>
<dbReference type="EMBL" id="DTPE01000232">
    <property type="protein sequence ID" value="HGE75635.1"/>
    <property type="molecule type" value="Genomic_DNA"/>
</dbReference>
<dbReference type="GO" id="GO:0003824">
    <property type="term" value="F:catalytic activity"/>
    <property type="evidence" value="ECO:0007669"/>
    <property type="project" value="InterPro"/>
</dbReference>
<dbReference type="InterPro" id="IPR058240">
    <property type="entry name" value="rSAM_sf"/>
</dbReference>
<dbReference type="SFLD" id="SFLDG01082">
    <property type="entry name" value="B12-binding_domain_containing"/>
    <property type="match status" value="1"/>
</dbReference>
<proteinExistence type="predicted"/>
<dbReference type="Gene3D" id="3.80.30.20">
    <property type="entry name" value="tm_1862 like domain"/>
    <property type="match status" value="1"/>
</dbReference>